<evidence type="ECO:0000256" key="19">
    <source>
        <dbReference type="PIRNR" id="PIRNR017184"/>
    </source>
</evidence>
<dbReference type="GO" id="GO:0046496">
    <property type="term" value="P:nicotinamide nucleotide metabolic process"/>
    <property type="evidence" value="ECO:0007669"/>
    <property type="project" value="UniProtKB-UniRule"/>
</dbReference>
<evidence type="ECO:0000256" key="17">
    <source>
        <dbReference type="HAMAP-Rule" id="MF_01965"/>
    </source>
</evidence>
<feature type="binding site" evidence="17">
    <location>
        <position position="376"/>
    </location>
    <ligand>
        <name>(6S)-NADPHX</name>
        <dbReference type="ChEBI" id="CHEBI:64076"/>
    </ligand>
</feature>
<dbReference type="PIRSF" id="PIRSF017184">
    <property type="entry name" value="Nnr"/>
    <property type="match status" value="1"/>
</dbReference>
<evidence type="ECO:0000256" key="15">
    <source>
        <dbReference type="ARBA" id="ARBA00048238"/>
    </source>
</evidence>
<evidence type="ECO:0000256" key="7">
    <source>
        <dbReference type="ARBA" id="ARBA00022840"/>
    </source>
</evidence>
<accession>A0A8T8K3Z7</accession>
<comment type="catalytic activity">
    <reaction evidence="2 18 19">
        <text>(6R)-NADPHX = (6S)-NADPHX</text>
        <dbReference type="Rhea" id="RHEA:32227"/>
        <dbReference type="ChEBI" id="CHEBI:64076"/>
        <dbReference type="ChEBI" id="CHEBI:64077"/>
        <dbReference type="EC" id="5.1.99.6"/>
    </reaction>
</comment>
<comment type="function">
    <text evidence="14 19">Bifunctional enzyme that catalyzes the epimerization of the S- and R-forms of NAD(P)HX and the dehydration of the S-form of NAD(P)HX at the expense of ADP, which is converted to AMP. This allows the repair of both epimers of NAD(P)HX, a damaged form of NAD(P)H that is a result of enzymatic or heat-dependent hydration.</text>
</comment>
<dbReference type="GO" id="GO:0005524">
    <property type="term" value="F:ATP binding"/>
    <property type="evidence" value="ECO:0007669"/>
    <property type="project" value="UniProtKB-UniRule"/>
</dbReference>
<feature type="binding site" evidence="17">
    <location>
        <position position="444"/>
    </location>
    <ligand>
        <name>(6S)-NADPHX</name>
        <dbReference type="ChEBI" id="CHEBI:64076"/>
    </ligand>
</feature>
<evidence type="ECO:0000256" key="18">
    <source>
        <dbReference type="HAMAP-Rule" id="MF_01966"/>
    </source>
</evidence>
<keyword evidence="13" id="KW-0511">Multifunctional enzyme</keyword>
<comment type="similarity">
    <text evidence="17">Belongs to the NnrD/CARKD family.</text>
</comment>
<evidence type="ECO:0000256" key="10">
    <source>
        <dbReference type="ARBA" id="ARBA00023027"/>
    </source>
</evidence>
<evidence type="ECO:0000256" key="12">
    <source>
        <dbReference type="ARBA" id="ARBA00023239"/>
    </source>
</evidence>
<feature type="binding site" evidence="18">
    <location>
        <position position="171"/>
    </location>
    <ligand>
        <name>K(+)</name>
        <dbReference type="ChEBI" id="CHEBI:29103"/>
    </ligand>
</feature>
<keyword evidence="9 18" id="KW-0630">Potassium</keyword>
<evidence type="ECO:0000256" key="2">
    <source>
        <dbReference type="ARBA" id="ARBA00000909"/>
    </source>
</evidence>
<evidence type="ECO:0000256" key="13">
    <source>
        <dbReference type="ARBA" id="ARBA00023268"/>
    </source>
</evidence>
<dbReference type="PROSITE" id="PS51383">
    <property type="entry name" value="YJEF_C_3"/>
    <property type="match status" value="1"/>
</dbReference>
<dbReference type="GO" id="GO:0052855">
    <property type="term" value="F:ADP-dependent NAD(P)H-hydrate dehydratase activity"/>
    <property type="evidence" value="ECO:0007669"/>
    <property type="project" value="UniProtKB-UniRule"/>
</dbReference>
<dbReference type="NCBIfam" id="TIGR00196">
    <property type="entry name" value="yjeF_cterm"/>
    <property type="match status" value="1"/>
</dbReference>
<keyword evidence="10 17" id="KW-0520">NAD</keyword>
<dbReference type="RefSeq" id="WP_211532204.1">
    <property type="nucleotide sequence ID" value="NZ_CP058560.1"/>
</dbReference>
<evidence type="ECO:0000256" key="16">
    <source>
        <dbReference type="ARBA" id="ARBA00049209"/>
    </source>
</evidence>
<feature type="binding site" evidence="17">
    <location>
        <position position="328"/>
    </location>
    <ligand>
        <name>(6S)-NADPHX</name>
        <dbReference type="ChEBI" id="CHEBI:64076"/>
    </ligand>
</feature>
<dbReference type="EC" id="5.1.99.6" evidence="19"/>
<keyword evidence="23" id="KW-1185">Reference proteome</keyword>
<evidence type="ECO:0000256" key="14">
    <source>
        <dbReference type="ARBA" id="ARBA00025153"/>
    </source>
</evidence>
<dbReference type="EMBL" id="CP058560">
    <property type="protein sequence ID" value="QUH23248.1"/>
    <property type="molecule type" value="Genomic_DNA"/>
</dbReference>
<evidence type="ECO:0000259" key="20">
    <source>
        <dbReference type="PROSITE" id="PS51383"/>
    </source>
</evidence>
<dbReference type="GO" id="GO:0046872">
    <property type="term" value="F:metal ion binding"/>
    <property type="evidence" value="ECO:0007669"/>
    <property type="project" value="UniProtKB-UniRule"/>
</dbReference>
<name>A0A8T8K3Z7_9EURY</name>
<comment type="caution">
    <text evidence="17">Lacks conserved residue(s) required for the propagation of feature annotation.</text>
</comment>
<comment type="cofactor">
    <cofactor evidence="17">
        <name>Mg(2+)</name>
        <dbReference type="ChEBI" id="CHEBI:18420"/>
    </cofactor>
</comment>
<dbReference type="InterPro" id="IPR004443">
    <property type="entry name" value="YjeF_N_dom"/>
</dbReference>
<dbReference type="Pfam" id="PF01256">
    <property type="entry name" value="Carb_kinase"/>
    <property type="match status" value="1"/>
</dbReference>
<evidence type="ECO:0000313" key="23">
    <source>
        <dbReference type="Proteomes" id="UP000681041"/>
    </source>
</evidence>
<keyword evidence="5 18" id="KW-0479">Metal-binding</keyword>
<comment type="similarity">
    <text evidence="3 19">In the N-terminal section; belongs to the NnrE/AIBP family.</text>
</comment>
<dbReference type="SUPFAM" id="SSF53613">
    <property type="entry name" value="Ribokinase-like"/>
    <property type="match status" value="1"/>
</dbReference>
<evidence type="ECO:0000259" key="21">
    <source>
        <dbReference type="PROSITE" id="PS51385"/>
    </source>
</evidence>
<dbReference type="InterPro" id="IPR000631">
    <property type="entry name" value="CARKD"/>
</dbReference>
<dbReference type="Proteomes" id="UP000681041">
    <property type="component" value="Chromosome"/>
</dbReference>
<comment type="similarity">
    <text evidence="18">Belongs to the NnrE/AIBP family.</text>
</comment>
<dbReference type="CDD" id="cd01171">
    <property type="entry name" value="YXKO-related"/>
    <property type="match status" value="1"/>
</dbReference>
<evidence type="ECO:0000256" key="5">
    <source>
        <dbReference type="ARBA" id="ARBA00022723"/>
    </source>
</evidence>
<comment type="cofactor">
    <cofactor evidence="18 19">
        <name>K(+)</name>
        <dbReference type="ChEBI" id="CHEBI:29103"/>
    </cofactor>
    <text evidence="18 19">Binds 1 potassium ion per subunit.</text>
</comment>
<evidence type="ECO:0000256" key="8">
    <source>
        <dbReference type="ARBA" id="ARBA00022857"/>
    </source>
</evidence>
<dbReference type="OrthoDB" id="15148at2157"/>
<evidence type="ECO:0000256" key="3">
    <source>
        <dbReference type="ARBA" id="ARBA00006001"/>
    </source>
</evidence>
<evidence type="ECO:0000256" key="6">
    <source>
        <dbReference type="ARBA" id="ARBA00022741"/>
    </source>
</evidence>
<reference evidence="22" key="1">
    <citation type="submission" date="2020-07" db="EMBL/GenBank/DDBJ databases">
        <title>Methanobacterium. sp. MethCan genome.</title>
        <authorList>
            <person name="Postec A."/>
            <person name="Quemeneur M."/>
        </authorList>
    </citation>
    <scope>NUCLEOTIDE SEQUENCE</scope>
    <source>
        <strain evidence="22">MethCAN</strain>
    </source>
</reference>
<dbReference type="NCBIfam" id="TIGR00197">
    <property type="entry name" value="yjeF_nterm"/>
    <property type="match status" value="1"/>
</dbReference>
<dbReference type="HAMAP" id="MF_01965">
    <property type="entry name" value="NADHX_dehydratase"/>
    <property type="match status" value="1"/>
</dbReference>
<dbReference type="Gene3D" id="3.40.50.10260">
    <property type="entry name" value="YjeF N-terminal domain"/>
    <property type="match status" value="1"/>
</dbReference>
<comment type="catalytic activity">
    <reaction evidence="16 17 19">
        <text>(6S)-NADPHX + ADP = AMP + phosphate + NADPH + H(+)</text>
        <dbReference type="Rhea" id="RHEA:32235"/>
        <dbReference type="ChEBI" id="CHEBI:15378"/>
        <dbReference type="ChEBI" id="CHEBI:43474"/>
        <dbReference type="ChEBI" id="CHEBI:57783"/>
        <dbReference type="ChEBI" id="CHEBI:64076"/>
        <dbReference type="ChEBI" id="CHEBI:456215"/>
        <dbReference type="ChEBI" id="CHEBI:456216"/>
        <dbReference type="EC" id="4.2.1.136"/>
    </reaction>
</comment>
<dbReference type="EC" id="4.2.1.136" evidence="19"/>
<dbReference type="InterPro" id="IPR029056">
    <property type="entry name" value="Ribokinase-like"/>
</dbReference>
<dbReference type="SUPFAM" id="SSF64153">
    <property type="entry name" value="YjeF N-terminal domain-like"/>
    <property type="match status" value="1"/>
</dbReference>
<dbReference type="GO" id="GO:0052856">
    <property type="term" value="F:NAD(P)HX epimerase activity"/>
    <property type="evidence" value="ECO:0007669"/>
    <property type="project" value="UniProtKB-UniRule"/>
</dbReference>
<comment type="catalytic activity">
    <reaction evidence="15 17 19">
        <text>(6S)-NADHX + ADP = AMP + phosphate + NADH + H(+)</text>
        <dbReference type="Rhea" id="RHEA:32223"/>
        <dbReference type="ChEBI" id="CHEBI:15378"/>
        <dbReference type="ChEBI" id="CHEBI:43474"/>
        <dbReference type="ChEBI" id="CHEBI:57945"/>
        <dbReference type="ChEBI" id="CHEBI:64074"/>
        <dbReference type="ChEBI" id="CHEBI:456215"/>
        <dbReference type="ChEBI" id="CHEBI:456216"/>
        <dbReference type="EC" id="4.2.1.136"/>
    </reaction>
</comment>
<keyword evidence="12 17" id="KW-0456">Lyase</keyword>
<dbReference type="Gene3D" id="3.40.1190.20">
    <property type="match status" value="1"/>
</dbReference>
<comment type="function">
    <text evidence="17">Catalyzes the dehydration of the S-form of NAD(P)HX at the expense of ADP, which is converted to AMP. Together with NAD(P)HX epimerase, which catalyzes the epimerization of the S- and R-forms, the enzyme allows the repair of both epimers of NAD(P)HX, a damaged form of NAD(P)H that is a result of enzymatic or heat-dependent hydration.</text>
</comment>
<dbReference type="PANTHER" id="PTHR12592">
    <property type="entry name" value="ATP-DEPENDENT (S)-NAD(P)H-HYDRATE DEHYDRATASE FAMILY MEMBER"/>
    <property type="match status" value="1"/>
</dbReference>
<protein>
    <recommendedName>
        <fullName evidence="19">Bifunctional NAD(P)H-hydrate repair enzyme</fullName>
    </recommendedName>
    <alternativeName>
        <fullName evidence="19">Nicotinamide nucleotide repair protein</fullName>
    </alternativeName>
    <domain>
        <recommendedName>
            <fullName evidence="19">ADP-dependent (S)-NAD(P)H-hydrate dehydratase</fullName>
            <ecNumber evidence="19">4.2.1.136</ecNumber>
        </recommendedName>
        <alternativeName>
            <fullName evidence="19">ADP-dependent NAD(P)HX dehydratase</fullName>
        </alternativeName>
    </domain>
    <domain>
        <recommendedName>
            <fullName evidence="19">NAD(P)H-hydrate epimerase</fullName>
            <ecNumber evidence="19">5.1.99.6</ecNumber>
        </recommendedName>
    </domain>
</protein>
<evidence type="ECO:0000313" key="22">
    <source>
        <dbReference type="EMBL" id="QUH23248.1"/>
    </source>
</evidence>
<dbReference type="KEGG" id="meme:HYG87_05435"/>
<feature type="binding site" evidence="17">
    <location>
        <position position="260"/>
    </location>
    <ligand>
        <name>(6S)-NADPHX</name>
        <dbReference type="ChEBI" id="CHEBI:64076"/>
    </ligand>
</feature>
<dbReference type="Pfam" id="PF03853">
    <property type="entry name" value="YjeF_N"/>
    <property type="match status" value="1"/>
</dbReference>
<keyword evidence="6 17" id="KW-0547">Nucleotide-binding</keyword>
<dbReference type="HAMAP" id="MF_01966">
    <property type="entry name" value="NADHX_epimerase"/>
    <property type="match status" value="1"/>
</dbReference>
<comment type="function">
    <text evidence="18">Catalyzes the epimerization of the S- and R-forms of NAD(P)HX, a damaged form of NAD(P)H that is a result of enzymatic or heat-dependent hydration. This is a prerequisite for the S-specific NAD(P)H-hydrate dehydratase to allow the repair of both epimers of NAD(P)HX.</text>
</comment>
<comment type="catalytic activity">
    <reaction evidence="1 18 19">
        <text>(6R)-NADHX = (6S)-NADHX</text>
        <dbReference type="Rhea" id="RHEA:32215"/>
        <dbReference type="ChEBI" id="CHEBI:64074"/>
        <dbReference type="ChEBI" id="CHEBI:64075"/>
        <dbReference type="EC" id="5.1.99.6"/>
    </reaction>
</comment>
<evidence type="ECO:0000256" key="4">
    <source>
        <dbReference type="ARBA" id="ARBA00009524"/>
    </source>
</evidence>
<evidence type="ECO:0000256" key="1">
    <source>
        <dbReference type="ARBA" id="ARBA00000013"/>
    </source>
</evidence>
<feature type="domain" description="YjeF N-terminal" evidence="21">
    <location>
        <begin position="1"/>
        <end position="223"/>
    </location>
</feature>
<dbReference type="AlphaFoldDB" id="A0A8T8K3Z7"/>
<feature type="binding site" evidence="17">
    <location>
        <position position="443"/>
    </location>
    <ligand>
        <name>AMP</name>
        <dbReference type="ChEBI" id="CHEBI:456215"/>
    </ligand>
</feature>
<dbReference type="PANTHER" id="PTHR12592:SF0">
    <property type="entry name" value="ATP-DEPENDENT (S)-NAD(P)H-HYDRATE DEHYDRATASE"/>
    <property type="match status" value="1"/>
</dbReference>
<dbReference type="InterPro" id="IPR030677">
    <property type="entry name" value="Nnr"/>
</dbReference>
<dbReference type="GeneID" id="64820186"/>
<keyword evidence="11 18" id="KW-0413">Isomerase</keyword>
<keyword evidence="7 17" id="KW-0067">ATP-binding</keyword>
<comment type="similarity">
    <text evidence="4 19">In the C-terminal section; belongs to the NnrD/CARKD family.</text>
</comment>
<dbReference type="PROSITE" id="PS51385">
    <property type="entry name" value="YJEF_N"/>
    <property type="match status" value="1"/>
</dbReference>
<evidence type="ECO:0000256" key="11">
    <source>
        <dbReference type="ARBA" id="ARBA00023235"/>
    </source>
</evidence>
<dbReference type="GO" id="GO:0110051">
    <property type="term" value="P:metabolite repair"/>
    <property type="evidence" value="ECO:0007669"/>
    <property type="project" value="TreeGrafter"/>
</dbReference>
<sequence>MNPLDMMVTDLNAEYMGLSRLSLMENAGSCLARHISSIAGTINPSPKRVIIFTGSGGNGGDGLVAGRHLLNYGYEVEIFLLNHPCNFRSSQSQSNYIILENMSVYAPGLKINYINDSKELDEFIIKDIDNSVVVDSILGTGIEGKLREPSRSAIKLINRMPGIKIAVDIPSGLNTLNGKIEDLAVKANYTITFHKVKTGLDLNSEYTGKIRICDIGIPEQAELFLGKGDLLRIKKRNPDAHKGANGRIMVLGGSKDYTGAPALAGLSALNTGADLVYVLCPESAALPLKSYSPDLIVRGLEGEVIHEGMVDDILEMAHKVDCVLMGCGASQDKQTGKTFNYILEKMDKPLVLDADALKLVKKDIVKNYEDLIVTPHSSEFNAFFREEVDFNSTLEEKIKALKNITPTIKGTVLLKGRVDVIMQQDHFRLNKTGSPGMTVGGTGDCLAGVVANLRAQGISIFDAGCLGAFINGRAGEIAEKKYGPNFTAAMMIPLLAEAMQY</sequence>
<feature type="binding site" evidence="18">
    <location>
        <position position="58"/>
    </location>
    <ligand>
        <name>K(+)</name>
        <dbReference type="ChEBI" id="CHEBI:29103"/>
    </ligand>
</feature>
<feature type="binding site" evidence="18">
    <location>
        <begin position="57"/>
        <end position="61"/>
    </location>
    <ligand>
        <name>(6S)-NADPHX</name>
        <dbReference type="ChEBI" id="CHEBI:64076"/>
    </ligand>
</feature>
<comment type="subunit">
    <text evidence="17">Homotetramer.</text>
</comment>
<organism evidence="22 23">
    <name type="scientific">Methanobacterium alkalithermotolerans</name>
    <dbReference type="NCBI Taxonomy" id="2731220"/>
    <lineage>
        <taxon>Archaea</taxon>
        <taxon>Methanobacteriati</taxon>
        <taxon>Methanobacteriota</taxon>
        <taxon>Methanomada group</taxon>
        <taxon>Methanobacteria</taxon>
        <taxon>Methanobacteriales</taxon>
        <taxon>Methanobacteriaceae</taxon>
        <taxon>Methanobacterium</taxon>
    </lineage>
</organism>
<proteinExistence type="inferred from homology"/>
<feature type="domain" description="YjeF C-terminal" evidence="20">
    <location>
        <begin position="225"/>
        <end position="501"/>
    </location>
</feature>
<feature type="binding site" evidence="18">
    <location>
        <begin position="139"/>
        <end position="145"/>
    </location>
    <ligand>
        <name>(6S)-NADPHX</name>
        <dbReference type="ChEBI" id="CHEBI:64076"/>
    </ligand>
</feature>
<feature type="binding site" evidence="18">
    <location>
        <position position="168"/>
    </location>
    <ligand>
        <name>(6S)-NADPHX</name>
        <dbReference type="ChEBI" id="CHEBI:64076"/>
    </ligand>
</feature>
<gene>
    <name evidence="18" type="primary">nnrE</name>
    <name evidence="17" type="synonym">nnrD</name>
    <name evidence="22" type="ORF">HYG87_05435</name>
</gene>
<feature type="binding site" evidence="18">
    <location>
        <position position="135"/>
    </location>
    <ligand>
        <name>K(+)</name>
        <dbReference type="ChEBI" id="CHEBI:29103"/>
    </ligand>
</feature>
<dbReference type="InterPro" id="IPR036652">
    <property type="entry name" value="YjeF_N_dom_sf"/>
</dbReference>
<evidence type="ECO:0000256" key="9">
    <source>
        <dbReference type="ARBA" id="ARBA00022958"/>
    </source>
</evidence>
<keyword evidence="8 17" id="KW-0521">NADP</keyword>